<dbReference type="EMBL" id="LR134384">
    <property type="protein sequence ID" value="VEH15912.1"/>
    <property type="molecule type" value="Genomic_DNA"/>
</dbReference>
<protein>
    <submittedName>
        <fullName evidence="1">Uncharacterized protein</fullName>
    </submittedName>
</protein>
<dbReference type="AlphaFoldDB" id="A0A448L7R2"/>
<name>A0A448L7R2_9BACT</name>
<evidence type="ECO:0000313" key="2">
    <source>
        <dbReference type="Proteomes" id="UP000274578"/>
    </source>
</evidence>
<dbReference type="KEGG" id="poc:NCTC13071_01927"/>
<dbReference type="Proteomes" id="UP000274578">
    <property type="component" value="Chromosome 1"/>
</dbReference>
<reference evidence="1 2" key="1">
    <citation type="submission" date="2018-12" db="EMBL/GenBank/DDBJ databases">
        <authorList>
            <consortium name="Pathogen Informatics"/>
        </authorList>
    </citation>
    <scope>NUCLEOTIDE SEQUENCE [LARGE SCALE GENOMIC DNA]</scope>
    <source>
        <strain evidence="1 2">NCTC13071</strain>
    </source>
</reference>
<sequence>MPMKYFTQKETLPSEKTLQIIRQIAYTYRVIKVNGKNEVFCLN</sequence>
<accession>A0A448L7R2</accession>
<organism evidence="1 2">
    <name type="scientific">Segatella oris</name>
    <dbReference type="NCBI Taxonomy" id="28135"/>
    <lineage>
        <taxon>Bacteria</taxon>
        <taxon>Pseudomonadati</taxon>
        <taxon>Bacteroidota</taxon>
        <taxon>Bacteroidia</taxon>
        <taxon>Bacteroidales</taxon>
        <taxon>Prevotellaceae</taxon>
        <taxon>Segatella</taxon>
    </lineage>
</organism>
<gene>
    <name evidence="1" type="ORF">NCTC13071_01927</name>
</gene>
<evidence type="ECO:0000313" key="1">
    <source>
        <dbReference type="EMBL" id="VEH15912.1"/>
    </source>
</evidence>
<proteinExistence type="predicted"/>